<name>I4AGG0_BERLS</name>
<proteinExistence type="predicted"/>
<dbReference type="AlphaFoldDB" id="I4AGG0"/>
<dbReference type="HOGENOM" id="CLU_1178808_0_0_10"/>
<dbReference type="EMBL" id="CP003345">
    <property type="protein sequence ID" value="AFM03045.1"/>
    <property type="molecule type" value="Genomic_DNA"/>
</dbReference>
<dbReference type="KEGG" id="fli:Fleli_0579"/>
<reference evidence="3" key="1">
    <citation type="submission" date="2012-06" db="EMBL/GenBank/DDBJ databases">
        <title>The complete genome of Flexibacter litoralis DSM 6794.</title>
        <authorList>
            <person name="Lucas S."/>
            <person name="Copeland A."/>
            <person name="Lapidus A."/>
            <person name="Glavina del Rio T."/>
            <person name="Dalin E."/>
            <person name="Tice H."/>
            <person name="Bruce D."/>
            <person name="Goodwin L."/>
            <person name="Pitluck S."/>
            <person name="Peters L."/>
            <person name="Ovchinnikova G."/>
            <person name="Lu M."/>
            <person name="Kyrpides N."/>
            <person name="Mavromatis K."/>
            <person name="Ivanova N."/>
            <person name="Brettin T."/>
            <person name="Detter J.C."/>
            <person name="Han C."/>
            <person name="Larimer F."/>
            <person name="Land M."/>
            <person name="Hauser L."/>
            <person name="Markowitz V."/>
            <person name="Cheng J.-F."/>
            <person name="Hugenholtz P."/>
            <person name="Woyke T."/>
            <person name="Wu D."/>
            <person name="Spring S."/>
            <person name="Lang E."/>
            <person name="Kopitz M."/>
            <person name="Brambilla E."/>
            <person name="Klenk H.-P."/>
            <person name="Eisen J.A."/>
        </authorList>
    </citation>
    <scope>NUCLEOTIDE SEQUENCE [LARGE SCALE GENOMIC DNA]</scope>
    <source>
        <strain evidence="3">ATCC 23117 / DSM 6794 / NBRC 15988 / NCIMB 1366 / Sio-4</strain>
    </source>
</reference>
<protein>
    <submittedName>
        <fullName evidence="2">Uncharacterized protein</fullName>
    </submittedName>
</protein>
<gene>
    <name evidence="2" type="ordered locus">Fleli_0579</name>
</gene>
<dbReference type="RefSeq" id="WP_014796505.1">
    <property type="nucleotide sequence ID" value="NC_018018.1"/>
</dbReference>
<feature type="transmembrane region" description="Helical" evidence="1">
    <location>
        <begin position="12"/>
        <end position="33"/>
    </location>
</feature>
<evidence type="ECO:0000313" key="3">
    <source>
        <dbReference type="Proteomes" id="UP000006054"/>
    </source>
</evidence>
<sequence length="235" mass="27647" precursor="true">MKKKQPINKISAIIGITLFVSIIGFTIVTNIPVKEVEKEFKPFTQNKLDDFWKLDSMKIYAGRVIESEQKYSMRIYKKMGITRSRFEIRSDKNGESKSIEIPVDSTYYLGILRFKTKTRNSKEEPLFFEKYKIEWCIHENDSILMKEIGSLILKYQISYITTRSYNGDFTAIRLKDGRKVFLIKKDANIIDNYHKELIEKASFINDSTKVILPLAIQKIYDKYHETIDGITRKKK</sequence>
<keyword evidence="1" id="KW-0472">Membrane</keyword>
<evidence type="ECO:0000256" key="1">
    <source>
        <dbReference type="SAM" id="Phobius"/>
    </source>
</evidence>
<keyword evidence="1" id="KW-1133">Transmembrane helix</keyword>
<keyword evidence="3" id="KW-1185">Reference proteome</keyword>
<dbReference type="Proteomes" id="UP000006054">
    <property type="component" value="Chromosome"/>
</dbReference>
<evidence type="ECO:0000313" key="2">
    <source>
        <dbReference type="EMBL" id="AFM03045.1"/>
    </source>
</evidence>
<accession>I4AGG0</accession>
<keyword evidence="1" id="KW-0812">Transmembrane</keyword>
<organism evidence="2 3">
    <name type="scientific">Bernardetia litoralis (strain ATCC 23117 / DSM 6794 / NBRC 15988 / NCIMB 1366 / Fx l1 / Sio-4)</name>
    <name type="common">Flexibacter litoralis</name>
    <dbReference type="NCBI Taxonomy" id="880071"/>
    <lineage>
        <taxon>Bacteria</taxon>
        <taxon>Pseudomonadati</taxon>
        <taxon>Bacteroidota</taxon>
        <taxon>Cytophagia</taxon>
        <taxon>Cytophagales</taxon>
        <taxon>Bernardetiaceae</taxon>
        <taxon>Bernardetia</taxon>
    </lineage>
</organism>